<dbReference type="CDD" id="cd00798">
    <property type="entry name" value="INT_XerDC_C"/>
    <property type="match status" value="1"/>
</dbReference>
<dbReference type="SUPFAM" id="SSF56349">
    <property type="entry name" value="DNA breaking-rejoining enzymes"/>
    <property type="match status" value="1"/>
</dbReference>
<dbReference type="InterPro" id="IPR044068">
    <property type="entry name" value="CB"/>
</dbReference>
<sequence>MTEAEKLLQNYLDHLEIERNRSPKTRESYEHYLKEFLSFAKIKSPSDITDDAVRNFRIALARPNFSQKNLGGRARKELKKITQNYYVIAIRNFLKYLAKRDIKALSADKIELPKTPSRQISIIEYHDLERLLSAPSGSDLRSLRDRAILETFFSTGLRISELCSLSRYIDLERGELTIRGKGDKLRIVFLSERAKKAIKNYLDKRTDADEAMFVSLTKKPGVKSHESKVIGRIIPRAVQRLVNFYARKAGIADHITPHQLRHQFATDLLLNGADLRSVQSLLGHSNISTTQIYTHLTNKELREIHKSFHGRRRKQ</sequence>
<dbReference type="GO" id="GO:0015074">
    <property type="term" value="P:DNA integration"/>
    <property type="evidence" value="ECO:0007669"/>
    <property type="project" value="UniProtKB-KW"/>
</dbReference>
<dbReference type="AlphaFoldDB" id="A0A1G2CIA9"/>
<reference evidence="8 9" key="1">
    <citation type="journal article" date="2016" name="Nat. Commun.">
        <title>Thousands of microbial genomes shed light on interconnected biogeochemical processes in an aquifer system.</title>
        <authorList>
            <person name="Anantharaman K."/>
            <person name="Brown C.T."/>
            <person name="Hug L.A."/>
            <person name="Sharon I."/>
            <person name="Castelle C.J."/>
            <person name="Probst A.J."/>
            <person name="Thomas B.C."/>
            <person name="Singh A."/>
            <person name="Wilkins M.J."/>
            <person name="Karaoz U."/>
            <person name="Brodie E.L."/>
            <person name="Williams K.H."/>
            <person name="Hubbard S.S."/>
            <person name="Banfield J.F."/>
        </authorList>
    </citation>
    <scope>NUCLEOTIDE SEQUENCE [LARGE SCALE GENOMIC DNA]</scope>
</reference>
<dbReference type="Gene3D" id="1.10.150.130">
    <property type="match status" value="1"/>
</dbReference>
<dbReference type="InterPro" id="IPR013762">
    <property type="entry name" value="Integrase-like_cat_sf"/>
</dbReference>
<dbReference type="InterPro" id="IPR011010">
    <property type="entry name" value="DNA_brk_join_enz"/>
</dbReference>
<dbReference type="PANTHER" id="PTHR30349:SF41">
    <property type="entry name" value="INTEGRASE_RECOMBINASE PROTEIN MJ0367-RELATED"/>
    <property type="match status" value="1"/>
</dbReference>
<dbReference type="Proteomes" id="UP000176287">
    <property type="component" value="Unassembled WGS sequence"/>
</dbReference>
<dbReference type="InterPro" id="IPR010998">
    <property type="entry name" value="Integrase_recombinase_N"/>
</dbReference>
<evidence type="ECO:0000313" key="8">
    <source>
        <dbReference type="EMBL" id="OGZ01164.1"/>
    </source>
</evidence>
<name>A0A1G2CIA9_9BACT</name>
<keyword evidence="4" id="KW-0233">DNA recombination</keyword>
<dbReference type="STRING" id="1798649.A3B13_03585"/>
<evidence type="ECO:0000256" key="4">
    <source>
        <dbReference type="ARBA" id="ARBA00023172"/>
    </source>
</evidence>
<dbReference type="PROSITE" id="PS51900">
    <property type="entry name" value="CB"/>
    <property type="match status" value="1"/>
</dbReference>
<dbReference type="Pfam" id="PF00589">
    <property type="entry name" value="Phage_integrase"/>
    <property type="match status" value="1"/>
</dbReference>
<dbReference type="InterPro" id="IPR002104">
    <property type="entry name" value="Integrase_catalytic"/>
</dbReference>
<feature type="domain" description="Core-binding (CB)" evidence="7">
    <location>
        <begin position="2"/>
        <end position="98"/>
    </location>
</feature>
<dbReference type="GO" id="GO:0003677">
    <property type="term" value="F:DNA binding"/>
    <property type="evidence" value="ECO:0007669"/>
    <property type="project" value="UniProtKB-UniRule"/>
</dbReference>
<dbReference type="Pfam" id="PF02899">
    <property type="entry name" value="Phage_int_SAM_1"/>
    <property type="match status" value="1"/>
</dbReference>
<comment type="similarity">
    <text evidence="1">Belongs to the 'phage' integrase family.</text>
</comment>
<feature type="domain" description="Tyr recombinase" evidence="6">
    <location>
        <begin position="118"/>
        <end position="306"/>
    </location>
</feature>
<dbReference type="PANTHER" id="PTHR30349">
    <property type="entry name" value="PHAGE INTEGRASE-RELATED"/>
    <property type="match status" value="1"/>
</dbReference>
<evidence type="ECO:0000313" key="9">
    <source>
        <dbReference type="Proteomes" id="UP000176287"/>
    </source>
</evidence>
<dbReference type="InterPro" id="IPR004107">
    <property type="entry name" value="Integrase_SAM-like_N"/>
</dbReference>
<accession>A0A1G2CIA9</accession>
<dbReference type="GO" id="GO:0006310">
    <property type="term" value="P:DNA recombination"/>
    <property type="evidence" value="ECO:0007669"/>
    <property type="project" value="UniProtKB-KW"/>
</dbReference>
<dbReference type="NCBIfam" id="NF040815">
    <property type="entry name" value="recomb_XerA_Arch"/>
    <property type="match status" value="1"/>
</dbReference>
<evidence type="ECO:0000256" key="1">
    <source>
        <dbReference type="ARBA" id="ARBA00008857"/>
    </source>
</evidence>
<dbReference type="Gene3D" id="1.10.443.10">
    <property type="entry name" value="Intergrase catalytic core"/>
    <property type="match status" value="1"/>
</dbReference>
<evidence type="ECO:0000256" key="2">
    <source>
        <dbReference type="ARBA" id="ARBA00022908"/>
    </source>
</evidence>
<dbReference type="InterPro" id="IPR050090">
    <property type="entry name" value="Tyrosine_recombinase_XerCD"/>
</dbReference>
<keyword evidence="2" id="KW-0229">DNA integration</keyword>
<gene>
    <name evidence="8" type="ORF">A3B13_03585</name>
</gene>
<dbReference type="PROSITE" id="PS51898">
    <property type="entry name" value="TYR_RECOMBINASE"/>
    <property type="match status" value="1"/>
</dbReference>
<evidence type="ECO:0008006" key="10">
    <source>
        <dbReference type="Google" id="ProtNLM"/>
    </source>
</evidence>
<keyword evidence="3 5" id="KW-0238">DNA-binding</keyword>
<evidence type="ECO:0000259" key="7">
    <source>
        <dbReference type="PROSITE" id="PS51900"/>
    </source>
</evidence>
<evidence type="ECO:0000259" key="6">
    <source>
        <dbReference type="PROSITE" id="PS51898"/>
    </source>
</evidence>
<evidence type="ECO:0000256" key="5">
    <source>
        <dbReference type="PROSITE-ProRule" id="PRU01248"/>
    </source>
</evidence>
<proteinExistence type="inferred from homology"/>
<organism evidence="8 9">
    <name type="scientific">Candidatus Liptonbacteria bacterium RIFCSPLOWO2_01_FULL_45_15</name>
    <dbReference type="NCBI Taxonomy" id="1798649"/>
    <lineage>
        <taxon>Bacteria</taxon>
        <taxon>Candidatus Liptoniibacteriota</taxon>
    </lineage>
</organism>
<evidence type="ECO:0000256" key="3">
    <source>
        <dbReference type="ARBA" id="ARBA00023125"/>
    </source>
</evidence>
<protein>
    <recommendedName>
        <fullName evidence="10">Tyrosine recombinase XerC</fullName>
    </recommendedName>
</protein>
<comment type="caution">
    <text evidence="8">The sequence shown here is derived from an EMBL/GenBank/DDBJ whole genome shotgun (WGS) entry which is preliminary data.</text>
</comment>
<dbReference type="EMBL" id="MHKZ01000005">
    <property type="protein sequence ID" value="OGZ01164.1"/>
    <property type="molecule type" value="Genomic_DNA"/>
</dbReference>